<comment type="caution">
    <text evidence="2">The sequence shown here is derived from an EMBL/GenBank/DDBJ whole genome shotgun (WGS) entry which is preliminary data.</text>
</comment>
<organism evidence="2 3">
    <name type="scientific">Colocasia esculenta</name>
    <name type="common">Wild taro</name>
    <name type="synonym">Arum esculentum</name>
    <dbReference type="NCBI Taxonomy" id="4460"/>
    <lineage>
        <taxon>Eukaryota</taxon>
        <taxon>Viridiplantae</taxon>
        <taxon>Streptophyta</taxon>
        <taxon>Embryophyta</taxon>
        <taxon>Tracheophyta</taxon>
        <taxon>Spermatophyta</taxon>
        <taxon>Magnoliopsida</taxon>
        <taxon>Liliopsida</taxon>
        <taxon>Araceae</taxon>
        <taxon>Aroideae</taxon>
        <taxon>Colocasieae</taxon>
        <taxon>Colocasia</taxon>
    </lineage>
</organism>
<proteinExistence type="predicted"/>
<dbReference type="AlphaFoldDB" id="A0A843V8C8"/>
<dbReference type="EMBL" id="NMUH01001345">
    <property type="protein sequence ID" value="MQL91486.1"/>
    <property type="molecule type" value="Genomic_DNA"/>
</dbReference>
<feature type="region of interest" description="Disordered" evidence="1">
    <location>
        <begin position="52"/>
        <end position="132"/>
    </location>
</feature>
<reference evidence="2" key="1">
    <citation type="submission" date="2017-07" db="EMBL/GenBank/DDBJ databases">
        <title>Taro Niue Genome Assembly and Annotation.</title>
        <authorList>
            <person name="Atibalentja N."/>
            <person name="Keating K."/>
            <person name="Fields C.J."/>
        </authorList>
    </citation>
    <scope>NUCLEOTIDE SEQUENCE</scope>
    <source>
        <strain evidence="2">Niue_2</strain>
        <tissue evidence="2">Leaf</tissue>
    </source>
</reference>
<evidence type="ECO:0000313" key="3">
    <source>
        <dbReference type="Proteomes" id="UP000652761"/>
    </source>
</evidence>
<evidence type="ECO:0000313" key="2">
    <source>
        <dbReference type="EMBL" id="MQL91486.1"/>
    </source>
</evidence>
<evidence type="ECO:0000256" key="1">
    <source>
        <dbReference type="SAM" id="MobiDB-lite"/>
    </source>
</evidence>
<dbReference type="Proteomes" id="UP000652761">
    <property type="component" value="Unassembled WGS sequence"/>
</dbReference>
<sequence length="218" mass="23209">MLQVVWPWTDAETNQWGHVTPLMAMGNLGFGRVSLGGPSRNRKHQLQIAELAQRPAASGTRLPARPPPNRHRPSRRDAVTAQRPQRCVPLTARLRPWPVGPALSQSHSNPVRHHRDAGTLSSPTSPSPTSPSAQLLCIADAAASRTEPAAGSPSPRRPGTEDRSVAPSGPASQTVDRSGAPSGLRPRVAKSSAPFGLADHRPVPPPSRPQIEDEMISG</sequence>
<protein>
    <submittedName>
        <fullName evidence="2">Uncharacterized protein</fullName>
    </submittedName>
</protein>
<feature type="region of interest" description="Disordered" evidence="1">
    <location>
        <begin position="144"/>
        <end position="218"/>
    </location>
</feature>
<keyword evidence="3" id="KW-1185">Reference proteome</keyword>
<gene>
    <name evidence="2" type="ORF">Taro_024096</name>
</gene>
<accession>A0A843V8C8</accession>
<name>A0A843V8C8_COLES</name>